<evidence type="ECO:0000313" key="3">
    <source>
        <dbReference type="Proteomes" id="UP001487740"/>
    </source>
</evidence>
<dbReference type="Proteomes" id="UP001487740">
    <property type="component" value="Unassembled WGS sequence"/>
</dbReference>
<evidence type="ECO:0000256" key="1">
    <source>
        <dbReference type="SAM" id="MobiDB-lite"/>
    </source>
</evidence>
<dbReference type="AlphaFoldDB" id="A0AAW0TPY6"/>
<reference evidence="2 3" key="1">
    <citation type="submission" date="2023-03" db="EMBL/GenBank/DDBJ databases">
        <title>High-quality genome of Scylla paramamosain provides insights in environmental adaptation.</title>
        <authorList>
            <person name="Zhang L."/>
        </authorList>
    </citation>
    <scope>NUCLEOTIDE SEQUENCE [LARGE SCALE GENOMIC DNA]</scope>
    <source>
        <strain evidence="2">LZ_2023a</strain>
        <tissue evidence="2">Muscle</tissue>
    </source>
</reference>
<feature type="region of interest" description="Disordered" evidence="1">
    <location>
        <begin position="185"/>
        <end position="227"/>
    </location>
</feature>
<comment type="caution">
    <text evidence="2">The sequence shown here is derived from an EMBL/GenBank/DDBJ whole genome shotgun (WGS) entry which is preliminary data.</text>
</comment>
<feature type="region of interest" description="Disordered" evidence="1">
    <location>
        <begin position="264"/>
        <end position="328"/>
    </location>
</feature>
<accession>A0AAW0TPY6</accession>
<evidence type="ECO:0008006" key="4">
    <source>
        <dbReference type="Google" id="ProtNLM"/>
    </source>
</evidence>
<keyword evidence="3" id="KW-1185">Reference proteome</keyword>
<feature type="compositionally biased region" description="Low complexity" evidence="1">
    <location>
        <begin position="275"/>
        <end position="287"/>
    </location>
</feature>
<gene>
    <name evidence="2" type="ORF">O3P69_008830</name>
</gene>
<feature type="compositionally biased region" description="Basic residues" evidence="1">
    <location>
        <begin position="199"/>
        <end position="208"/>
    </location>
</feature>
<dbReference type="PROSITE" id="PS00141">
    <property type="entry name" value="ASP_PROTEASE"/>
    <property type="match status" value="1"/>
</dbReference>
<proteinExistence type="predicted"/>
<dbReference type="InterPro" id="IPR001969">
    <property type="entry name" value="Aspartic_peptidase_AS"/>
</dbReference>
<name>A0AAW0TPY6_SCYPA</name>
<sequence>MATTNDMRDVPACTYDVATWFLHLEAVWDGVDGLTNQFRYQAVVSGLPSEVAARLAGVLAEPPADNRYAAVKSALMAAFGRTPEAYFSALDTAHFEGGRPSAFLACMSDLNRAAGHPLSDAMLCYRHSTFMLHPVRMQLAATRQFLSLAEYSGLVDAVYEAHLASLPSPLSPSACGCGDTRPAQGTAEHSYSLGQRTGRAPHLRRRTTASKTDGGSVPAASGSRPCGRSRSLRILLLRRAFRGGGAKPSAAMCLAPPGKWDTRGPLTVPLPPASLSPAPAGPLSLLSQRAPDSPSLSSPARVRPRHFARTRGSPLPTRPSPPSRAPEQPCSCQRALLWVKDTCSGAQFLVDSGAEVSVVPATEEDRQSQPRTEYDLLTANHTPIATYGTRILRL</sequence>
<dbReference type="EMBL" id="JARAKH010000027">
    <property type="protein sequence ID" value="KAK8389351.1"/>
    <property type="molecule type" value="Genomic_DNA"/>
</dbReference>
<dbReference type="GO" id="GO:0006508">
    <property type="term" value="P:proteolysis"/>
    <property type="evidence" value="ECO:0007669"/>
    <property type="project" value="InterPro"/>
</dbReference>
<dbReference type="GO" id="GO:0004190">
    <property type="term" value="F:aspartic-type endopeptidase activity"/>
    <property type="evidence" value="ECO:0007669"/>
    <property type="project" value="InterPro"/>
</dbReference>
<organism evidence="2 3">
    <name type="scientific">Scylla paramamosain</name>
    <name type="common">Mud crab</name>
    <dbReference type="NCBI Taxonomy" id="85552"/>
    <lineage>
        <taxon>Eukaryota</taxon>
        <taxon>Metazoa</taxon>
        <taxon>Ecdysozoa</taxon>
        <taxon>Arthropoda</taxon>
        <taxon>Crustacea</taxon>
        <taxon>Multicrustacea</taxon>
        <taxon>Malacostraca</taxon>
        <taxon>Eumalacostraca</taxon>
        <taxon>Eucarida</taxon>
        <taxon>Decapoda</taxon>
        <taxon>Pleocyemata</taxon>
        <taxon>Brachyura</taxon>
        <taxon>Eubrachyura</taxon>
        <taxon>Portunoidea</taxon>
        <taxon>Portunidae</taxon>
        <taxon>Portuninae</taxon>
        <taxon>Scylla</taxon>
    </lineage>
</organism>
<evidence type="ECO:0000313" key="2">
    <source>
        <dbReference type="EMBL" id="KAK8389351.1"/>
    </source>
</evidence>
<protein>
    <recommendedName>
        <fullName evidence="4">Peptidase A2 domain-containing protein</fullName>
    </recommendedName>
</protein>